<reference evidence="2" key="1">
    <citation type="journal article" date="2020" name="New Phytol.">
        <title>Comparative genomics reveals dynamic genome evolution in host specialist ectomycorrhizal fungi.</title>
        <authorList>
            <person name="Lofgren L.A."/>
            <person name="Nguyen N.H."/>
            <person name="Vilgalys R."/>
            <person name="Ruytinx J."/>
            <person name="Liao H.L."/>
            <person name="Branco S."/>
            <person name="Kuo A."/>
            <person name="LaButti K."/>
            <person name="Lipzen A."/>
            <person name="Andreopoulos W."/>
            <person name="Pangilinan J."/>
            <person name="Riley R."/>
            <person name="Hundley H."/>
            <person name="Na H."/>
            <person name="Barry K."/>
            <person name="Grigoriev I.V."/>
            <person name="Stajich J.E."/>
            <person name="Kennedy P.G."/>
        </authorList>
    </citation>
    <scope>NUCLEOTIDE SEQUENCE</scope>
    <source>
        <strain evidence="2">S12</strain>
    </source>
</reference>
<keyword evidence="3" id="KW-1185">Reference proteome</keyword>
<sequence>SIKWTRNQLFLRSRMLQKTRGVNSWNAFVKAELKAENEGIGRGDRTKLTAFIAENKATLLRDYRKLTFTEKQAYNACVLEDRQAKNCTARVNPKAIKHDVNAAFTFMDCEVCRAILIILSLLSPPLHTTNVTEIYSQWMALHARTGLEGFYVAVRGRIEDLAEPKIFFTEKSQKFVRDVLGIEPQHLGLKLEAFVINKLDEHVTLNRQWPLNKLISECHELIQDNLEFILMEKNMSGKVKMNYTNYKRAIVERHGVELTKWPLPVGVKNPSKVGGRAHVQALLNALKSESCKWVSFSDEELVKRMKDNRAQHAHGEQVYVQRKARARVSQPKSKGTVNTDDESSSSSSLSSDSNSNLDSDSDSD</sequence>
<evidence type="ECO:0000256" key="1">
    <source>
        <dbReference type="SAM" id="MobiDB-lite"/>
    </source>
</evidence>
<dbReference type="RefSeq" id="XP_041154930.1">
    <property type="nucleotide sequence ID" value="XM_041298620.1"/>
</dbReference>
<dbReference type="EMBL" id="JABBWE010000077">
    <property type="protein sequence ID" value="KAG1787599.1"/>
    <property type="molecule type" value="Genomic_DNA"/>
</dbReference>
<proteinExistence type="predicted"/>
<gene>
    <name evidence="2" type="ORF">HD556DRAFT_1246560</name>
</gene>
<accession>A0A9P7AEB7</accession>
<comment type="caution">
    <text evidence="2">The sequence shown here is derived from an EMBL/GenBank/DDBJ whole genome shotgun (WGS) entry which is preliminary data.</text>
</comment>
<evidence type="ECO:0000313" key="2">
    <source>
        <dbReference type="EMBL" id="KAG1787599.1"/>
    </source>
</evidence>
<organism evidence="2 3">
    <name type="scientific">Suillus plorans</name>
    <dbReference type="NCBI Taxonomy" id="116603"/>
    <lineage>
        <taxon>Eukaryota</taxon>
        <taxon>Fungi</taxon>
        <taxon>Dikarya</taxon>
        <taxon>Basidiomycota</taxon>
        <taxon>Agaricomycotina</taxon>
        <taxon>Agaricomycetes</taxon>
        <taxon>Agaricomycetidae</taxon>
        <taxon>Boletales</taxon>
        <taxon>Suillineae</taxon>
        <taxon>Suillaceae</taxon>
        <taxon>Suillus</taxon>
    </lineage>
</organism>
<feature type="non-terminal residue" evidence="2">
    <location>
        <position position="364"/>
    </location>
</feature>
<protein>
    <submittedName>
        <fullName evidence="2">Uncharacterized protein</fullName>
    </submittedName>
</protein>
<feature type="compositionally biased region" description="Low complexity" evidence="1">
    <location>
        <begin position="344"/>
        <end position="358"/>
    </location>
</feature>
<dbReference type="GeneID" id="64592384"/>
<dbReference type="Proteomes" id="UP000719766">
    <property type="component" value="Unassembled WGS sequence"/>
</dbReference>
<evidence type="ECO:0000313" key="3">
    <source>
        <dbReference type="Proteomes" id="UP000719766"/>
    </source>
</evidence>
<feature type="region of interest" description="Disordered" evidence="1">
    <location>
        <begin position="309"/>
        <end position="364"/>
    </location>
</feature>
<dbReference type="OrthoDB" id="3253416at2759"/>
<name>A0A9P7AEB7_9AGAM</name>
<dbReference type="AlphaFoldDB" id="A0A9P7AEB7"/>